<evidence type="ECO:0000313" key="1">
    <source>
        <dbReference type="EMBL" id="VYT70892.1"/>
    </source>
</evidence>
<accession>A0A6N2Z0X0</accession>
<sequence length="137" mass="15442">MSDRIGVMRRGPERHGEVFLVEARTIRQRALGLMGRELQRLPRDAGVLFSRCTCIHTFGMRGPISLTWIREEVGWPGRTIEEVSIDASVPPNRIVWGPRGATGVIEAHECPVDIELKRPPSLEIRGRNEESEGEICM</sequence>
<dbReference type="InterPro" id="IPR038695">
    <property type="entry name" value="Saro_0823-like_sf"/>
</dbReference>
<evidence type="ECO:0008006" key="2">
    <source>
        <dbReference type="Google" id="ProtNLM"/>
    </source>
</evidence>
<dbReference type="AlphaFoldDB" id="A0A6N2Z0X0"/>
<dbReference type="EMBL" id="CACRTN010000009">
    <property type="protein sequence ID" value="VYT70892.1"/>
    <property type="molecule type" value="Genomic_DNA"/>
</dbReference>
<dbReference type="Gene3D" id="2.60.120.1140">
    <property type="entry name" value="Protein of unknown function DUF192"/>
    <property type="match status" value="1"/>
</dbReference>
<name>A0A6N2Z0X0_9ACTN</name>
<proteinExistence type="predicted"/>
<gene>
    <name evidence="1" type="ORF">CILFYP54_01331</name>
</gene>
<protein>
    <recommendedName>
        <fullName evidence="2">DUF192 domain-containing protein</fullName>
    </recommendedName>
</protein>
<organism evidence="1">
    <name type="scientific">Collinsella intestinalis</name>
    <dbReference type="NCBI Taxonomy" id="147207"/>
    <lineage>
        <taxon>Bacteria</taxon>
        <taxon>Bacillati</taxon>
        <taxon>Actinomycetota</taxon>
        <taxon>Coriobacteriia</taxon>
        <taxon>Coriobacteriales</taxon>
        <taxon>Coriobacteriaceae</taxon>
        <taxon>Collinsella</taxon>
    </lineage>
</organism>
<reference evidence="1" key="1">
    <citation type="submission" date="2019-11" db="EMBL/GenBank/DDBJ databases">
        <authorList>
            <person name="Feng L."/>
        </authorList>
    </citation>
    <scope>NUCLEOTIDE SEQUENCE</scope>
    <source>
        <strain evidence="1">CintestinalisLFYP54</strain>
    </source>
</reference>
<dbReference type="RefSeq" id="WP_156848178.1">
    <property type="nucleotide sequence ID" value="NZ_CACRTN010000009.1"/>
</dbReference>